<sequence length="194" mass="21801">MVERKPTAERLSLFSDGVFAIIITILVLELRPPHEASFTALKELWPEGLSYAVSYWFLAVVWINHHHVLRFAETATPRLIWANFAHLFSVSLIPFTTAWIADSDLGSAPVTLYALVFVAVNVTYLALCWEAVDRPSHENSSDRIRRMMRMRSLATIVLFLSAALIALWSPALGLGVIVFCLLLYVRPDVSEVST</sequence>
<keyword evidence="15" id="KW-1185">Reference proteome</keyword>
<evidence type="ECO:0000256" key="13">
    <source>
        <dbReference type="SAM" id="Phobius"/>
    </source>
</evidence>
<keyword evidence="9" id="KW-0406">Ion transport</keyword>
<evidence type="ECO:0000256" key="1">
    <source>
        <dbReference type="ARBA" id="ARBA00004141"/>
    </source>
</evidence>
<keyword evidence="11" id="KW-0407">Ion channel</keyword>
<dbReference type="Proteomes" id="UP000543836">
    <property type="component" value="Unassembled WGS sequence"/>
</dbReference>
<keyword evidence="8 13" id="KW-1133">Transmembrane helix</keyword>
<keyword evidence="7" id="KW-0630">Potassium</keyword>
<dbReference type="RefSeq" id="WP_028750339.1">
    <property type="nucleotide sequence ID" value="NZ_JACIIG010000002.1"/>
</dbReference>
<feature type="transmembrane region" description="Helical" evidence="13">
    <location>
        <begin position="12"/>
        <end position="28"/>
    </location>
</feature>
<feature type="transmembrane region" description="Helical" evidence="13">
    <location>
        <begin position="112"/>
        <end position="132"/>
    </location>
</feature>
<evidence type="ECO:0000256" key="6">
    <source>
        <dbReference type="ARBA" id="ARBA00022826"/>
    </source>
</evidence>
<dbReference type="GO" id="GO:0015252">
    <property type="term" value="F:proton channel activity"/>
    <property type="evidence" value="ECO:0007669"/>
    <property type="project" value="InterPro"/>
</dbReference>
<evidence type="ECO:0000256" key="4">
    <source>
        <dbReference type="ARBA" id="ARBA00022538"/>
    </source>
</evidence>
<evidence type="ECO:0000313" key="14">
    <source>
        <dbReference type="EMBL" id="MBB4566887.1"/>
    </source>
</evidence>
<evidence type="ECO:0000256" key="7">
    <source>
        <dbReference type="ARBA" id="ARBA00022958"/>
    </source>
</evidence>
<dbReference type="OrthoDB" id="7626281at2"/>
<name>A0A7W6ZQI4_9HYPH</name>
<evidence type="ECO:0000256" key="3">
    <source>
        <dbReference type="ARBA" id="ARBA00022448"/>
    </source>
</evidence>
<keyword evidence="4" id="KW-0633">Potassium transport</keyword>
<keyword evidence="5 13" id="KW-0812">Transmembrane</keyword>
<feature type="transmembrane region" description="Helical" evidence="13">
    <location>
        <begin position="79"/>
        <end position="100"/>
    </location>
</feature>
<proteinExistence type="inferred from homology"/>
<comment type="similarity">
    <text evidence="2">Belongs to the TMEM175 family.</text>
</comment>
<evidence type="ECO:0000256" key="12">
    <source>
        <dbReference type="ARBA" id="ARBA00034430"/>
    </source>
</evidence>
<dbReference type="GeneID" id="32531018"/>
<feature type="transmembrane region" description="Helical" evidence="13">
    <location>
        <begin position="48"/>
        <end position="67"/>
    </location>
</feature>
<dbReference type="GO" id="GO:0016020">
    <property type="term" value="C:membrane"/>
    <property type="evidence" value="ECO:0007669"/>
    <property type="project" value="UniProtKB-SubCell"/>
</dbReference>
<evidence type="ECO:0000313" key="15">
    <source>
        <dbReference type="Proteomes" id="UP000543836"/>
    </source>
</evidence>
<evidence type="ECO:0000256" key="9">
    <source>
        <dbReference type="ARBA" id="ARBA00023065"/>
    </source>
</evidence>
<dbReference type="EMBL" id="JACIIG010000002">
    <property type="protein sequence ID" value="MBB4566887.1"/>
    <property type="molecule type" value="Genomic_DNA"/>
</dbReference>
<accession>A0A7W6ZQI4</accession>
<evidence type="ECO:0000256" key="11">
    <source>
        <dbReference type="ARBA" id="ARBA00023303"/>
    </source>
</evidence>
<gene>
    <name evidence="14" type="ORF">GGE60_000988</name>
</gene>
<dbReference type="PANTHER" id="PTHR31462">
    <property type="entry name" value="ENDOSOMAL/LYSOSOMAL POTASSIUM CHANNEL TMEM175"/>
    <property type="match status" value="1"/>
</dbReference>
<feature type="transmembrane region" description="Helical" evidence="13">
    <location>
        <begin position="153"/>
        <end position="185"/>
    </location>
</feature>
<reference evidence="14 15" key="1">
    <citation type="submission" date="2020-08" db="EMBL/GenBank/DDBJ databases">
        <title>Genomic Encyclopedia of Type Strains, Phase IV (KMG-V): Genome sequencing to study the core and pangenomes of soil and plant-associated prokaryotes.</title>
        <authorList>
            <person name="Whitman W."/>
        </authorList>
    </citation>
    <scope>NUCLEOTIDE SEQUENCE [LARGE SCALE GENOMIC DNA]</scope>
    <source>
        <strain evidence="14 15">SEMIA 492</strain>
    </source>
</reference>
<dbReference type="GO" id="GO:0005267">
    <property type="term" value="F:potassium channel activity"/>
    <property type="evidence" value="ECO:0007669"/>
    <property type="project" value="UniProtKB-KW"/>
</dbReference>
<dbReference type="AlphaFoldDB" id="A0A7W6ZQI4"/>
<dbReference type="PANTHER" id="PTHR31462:SF5">
    <property type="entry name" value="ENDOSOMAL_LYSOSOMAL PROTON CHANNEL TMEM175"/>
    <property type="match status" value="1"/>
</dbReference>
<protein>
    <submittedName>
        <fullName evidence="14">Putative membrane protein</fullName>
    </submittedName>
</protein>
<dbReference type="InterPro" id="IPR010617">
    <property type="entry name" value="TMEM175-like"/>
</dbReference>
<keyword evidence="6" id="KW-0631">Potassium channel</keyword>
<keyword evidence="3" id="KW-0813">Transport</keyword>
<dbReference type="Pfam" id="PF06736">
    <property type="entry name" value="TMEM175"/>
    <property type="match status" value="1"/>
</dbReference>
<comment type="caution">
    <text evidence="14">The sequence shown here is derived from an EMBL/GenBank/DDBJ whole genome shotgun (WGS) entry which is preliminary data.</text>
</comment>
<evidence type="ECO:0000256" key="2">
    <source>
        <dbReference type="ARBA" id="ARBA00006920"/>
    </source>
</evidence>
<evidence type="ECO:0000256" key="8">
    <source>
        <dbReference type="ARBA" id="ARBA00022989"/>
    </source>
</evidence>
<comment type="subcellular location">
    <subcellularLocation>
        <location evidence="1">Membrane</location>
        <topology evidence="1">Multi-pass membrane protein</topology>
    </subcellularLocation>
</comment>
<evidence type="ECO:0000256" key="10">
    <source>
        <dbReference type="ARBA" id="ARBA00023136"/>
    </source>
</evidence>
<organism evidence="14 15">
    <name type="scientific">Rhizobium leucaenae</name>
    <dbReference type="NCBI Taxonomy" id="29450"/>
    <lineage>
        <taxon>Bacteria</taxon>
        <taxon>Pseudomonadati</taxon>
        <taxon>Pseudomonadota</taxon>
        <taxon>Alphaproteobacteria</taxon>
        <taxon>Hyphomicrobiales</taxon>
        <taxon>Rhizobiaceae</taxon>
        <taxon>Rhizobium/Agrobacterium group</taxon>
        <taxon>Rhizobium</taxon>
    </lineage>
</organism>
<comment type="catalytic activity">
    <reaction evidence="12">
        <text>K(+)(in) = K(+)(out)</text>
        <dbReference type="Rhea" id="RHEA:29463"/>
        <dbReference type="ChEBI" id="CHEBI:29103"/>
    </reaction>
</comment>
<keyword evidence="10 13" id="KW-0472">Membrane</keyword>
<evidence type="ECO:0000256" key="5">
    <source>
        <dbReference type="ARBA" id="ARBA00022692"/>
    </source>
</evidence>